<feature type="transmembrane region" description="Helical" evidence="8">
    <location>
        <begin position="203"/>
        <end position="223"/>
    </location>
</feature>
<keyword evidence="4" id="KW-0547">Nucleotide-binding</keyword>
<dbReference type="InterPro" id="IPR036640">
    <property type="entry name" value="ABC1_TM_sf"/>
</dbReference>
<keyword evidence="7 8" id="KW-0472">Membrane</keyword>
<dbReference type="SMART" id="SM00382">
    <property type="entry name" value="AAA"/>
    <property type="match status" value="1"/>
</dbReference>
<dbReference type="Gene3D" id="3.40.50.300">
    <property type="entry name" value="P-loop containing nucleotide triphosphate hydrolases"/>
    <property type="match status" value="1"/>
</dbReference>
<dbReference type="InterPro" id="IPR003593">
    <property type="entry name" value="AAA+_ATPase"/>
</dbReference>
<comment type="caution">
    <text evidence="11">The sequence shown here is derived from an EMBL/GenBank/DDBJ whole genome shotgun (WGS) entry which is preliminary data.</text>
</comment>
<reference evidence="11" key="2">
    <citation type="journal article" date="2021" name="PeerJ">
        <title>Extensive microbial diversity within the chicken gut microbiome revealed by metagenomics and culture.</title>
        <authorList>
            <person name="Gilroy R."/>
            <person name="Ravi A."/>
            <person name="Getino M."/>
            <person name="Pursley I."/>
            <person name="Horton D.L."/>
            <person name="Alikhan N.F."/>
            <person name="Baker D."/>
            <person name="Gharbi K."/>
            <person name="Hall N."/>
            <person name="Watson M."/>
            <person name="Adriaenssens E.M."/>
            <person name="Foster-Nyarko E."/>
            <person name="Jarju S."/>
            <person name="Secka A."/>
            <person name="Antonio M."/>
            <person name="Oren A."/>
            <person name="Chaudhuri R.R."/>
            <person name="La Ragione R."/>
            <person name="Hildebrand F."/>
            <person name="Pallen M.J."/>
        </authorList>
    </citation>
    <scope>NUCLEOTIDE SEQUENCE</scope>
    <source>
        <strain evidence="11">CHK199-13235</strain>
    </source>
</reference>
<dbReference type="EMBL" id="DVJP01000054">
    <property type="protein sequence ID" value="HIS76804.1"/>
    <property type="molecule type" value="Genomic_DNA"/>
</dbReference>
<keyword evidence="5 11" id="KW-0067">ATP-binding</keyword>
<dbReference type="Proteomes" id="UP000824002">
    <property type="component" value="Unassembled WGS sequence"/>
</dbReference>
<dbReference type="SUPFAM" id="SSF52540">
    <property type="entry name" value="P-loop containing nucleoside triphosphate hydrolases"/>
    <property type="match status" value="1"/>
</dbReference>
<dbReference type="PROSITE" id="PS00211">
    <property type="entry name" value="ABC_TRANSPORTER_1"/>
    <property type="match status" value="1"/>
</dbReference>
<name>A0A9D1FN73_9FIRM</name>
<keyword evidence="6 8" id="KW-1133">Transmembrane helix</keyword>
<evidence type="ECO:0000256" key="2">
    <source>
        <dbReference type="ARBA" id="ARBA00022448"/>
    </source>
</evidence>
<dbReference type="Pfam" id="PF00664">
    <property type="entry name" value="ABC_membrane"/>
    <property type="match status" value="1"/>
</dbReference>
<dbReference type="InterPro" id="IPR039421">
    <property type="entry name" value="Type_1_exporter"/>
</dbReference>
<keyword evidence="2" id="KW-0813">Transport</keyword>
<evidence type="ECO:0000256" key="6">
    <source>
        <dbReference type="ARBA" id="ARBA00022989"/>
    </source>
</evidence>
<dbReference type="AlphaFoldDB" id="A0A9D1FN73"/>
<feature type="transmembrane region" description="Helical" evidence="8">
    <location>
        <begin position="308"/>
        <end position="328"/>
    </location>
</feature>
<dbReference type="GO" id="GO:0005524">
    <property type="term" value="F:ATP binding"/>
    <property type="evidence" value="ECO:0007669"/>
    <property type="project" value="UniProtKB-KW"/>
</dbReference>
<evidence type="ECO:0000256" key="4">
    <source>
        <dbReference type="ARBA" id="ARBA00022741"/>
    </source>
</evidence>
<dbReference type="Pfam" id="PF00005">
    <property type="entry name" value="ABC_tran"/>
    <property type="match status" value="1"/>
</dbReference>
<dbReference type="PANTHER" id="PTHR43394:SF1">
    <property type="entry name" value="ATP-BINDING CASSETTE SUB-FAMILY B MEMBER 10, MITOCHONDRIAL"/>
    <property type="match status" value="1"/>
</dbReference>
<evidence type="ECO:0000256" key="5">
    <source>
        <dbReference type="ARBA" id="ARBA00022840"/>
    </source>
</evidence>
<dbReference type="PROSITE" id="PS50929">
    <property type="entry name" value="ABC_TM1F"/>
    <property type="match status" value="1"/>
</dbReference>
<gene>
    <name evidence="11" type="ORF">IAB51_08350</name>
</gene>
<dbReference type="PROSITE" id="PS50893">
    <property type="entry name" value="ABC_TRANSPORTER_2"/>
    <property type="match status" value="1"/>
</dbReference>
<evidence type="ECO:0000256" key="8">
    <source>
        <dbReference type="SAM" id="Phobius"/>
    </source>
</evidence>
<keyword evidence="3 8" id="KW-0812">Transmembrane</keyword>
<dbReference type="FunFam" id="3.40.50.300:FF:000287">
    <property type="entry name" value="Multidrug ABC transporter ATP-binding protein"/>
    <property type="match status" value="1"/>
</dbReference>
<protein>
    <submittedName>
        <fullName evidence="11">ABC transporter ATP-binding protein</fullName>
    </submittedName>
</protein>
<feature type="transmembrane region" description="Helical" evidence="8">
    <location>
        <begin position="285"/>
        <end position="302"/>
    </location>
</feature>
<evidence type="ECO:0000256" key="7">
    <source>
        <dbReference type="ARBA" id="ARBA00023136"/>
    </source>
</evidence>
<dbReference type="PANTHER" id="PTHR43394">
    <property type="entry name" value="ATP-DEPENDENT PERMEASE MDL1, MITOCHONDRIAL"/>
    <property type="match status" value="1"/>
</dbReference>
<dbReference type="SUPFAM" id="SSF90123">
    <property type="entry name" value="ABC transporter transmembrane region"/>
    <property type="match status" value="1"/>
</dbReference>
<dbReference type="GO" id="GO:0005886">
    <property type="term" value="C:plasma membrane"/>
    <property type="evidence" value="ECO:0007669"/>
    <property type="project" value="UniProtKB-SubCell"/>
</dbReference>
<feature type="domain" description="ABC transmembrane type-1" evidence="10">
    <location>
        <begin position="165"/>
        <end position="449"/>
    </location>
</feature>
<sequence length="726" mass="81398">MNFQASGLEEVRPLLKGEAVYSLGFSLDGCGRPVRGVCAATRTELCVFRDGAEVFRCPLDEVEEYTTTQLVGSGTFGIVRNGKPEQLCICTQSELNAFAELGKLLEYHKETGVFPEPDGEEEVKTCPKCGSILPEGSSLCFRCAPKGKYLARAIGLAGRYKWSLLGAVLATAMSQLLWIVYPYMQRIVIDDYITPKNQDYKSLLILLGCYLLFPAVMMLLEFFNERCTTKVSISVGRDLRGELFQRIQEQSMKSITKRPAGEQIKRITNDTEKLQEFVANYGKEAAVQVLSTLVILTVMLILNWKLTILVLIPVPLAVLATQIIFKYIHRKYQMVWNRFSQSESTLHDILSGVMVVKAYGSEKREIAHYTGYSERFAKSMYRADKFWFLVFPIIGFIITMGEYFYLYFGGQQVLVGGMTLGALIQFGAYIGMVYGPLRWIIQLPRYVAEVAVSAAKIYEVIDEKEDVADQENPVELDIQGKVTFDNVGFGYKVYKPVLKNISFEVQPGEMIGIVGPSGVGKSTLINLIMRLYDVSSGSIKIDGVDLRDISQHSLRSQIGVVLQETYLFEGTVLDNILYAKPDATMEEVVAAAKTANAHDFICKMPNAYQEYIGNKGYKLSGGEKQRIAIARAILRNPRILILDEATASLDTETEKLIQEALGRLTQNRTTFAIAHRLSTLQHADRLVVLDKGRIAEIGTHMELLRNKSVYYNLVMAQRQTSRLSKE</sequence>
<feature type="domain" description="ABC transporter" evidence="9">
    <location>
        <begin position="482"/>
        <end position="716"/>
    </location>
</feature>
<evidence type="ECO:0000256" key="3">
    <source>
        <dbReference type="ARBA" id="ARBA00022692"/>
    </source>
</evidence>
<evidence type="ECO:0000256" key="1">
    <source>
        <dbReference type="ARBA" id="ARBA00004651"/>
    </source>
</evidence>
<accession>A0A9D1FN73</accession>
<evidence type="ECO:0000259" key="10">
    <source>
        <dbReference type="PROSITE" id="PS50929"/>
    </source>
</evidence>
<reference evidence="11" key="1">
    <citation type="submission" date="2020-10" db="EMBL/GenBank/DDBJ databases">
        <authorList>
            <person name="Gilroy R."/>
        </authorList>
    </citation>
    <scope>NUCLEOTIDE SEQUENCE</scope>
    <source>
        <strain evidence="11">CHK199-13235</strain>
    </source>
</reference>
<feature type="transmembrane region" description="Helical" evidence="8">
    <location>
        <begin position="162"/>
        <end position="183"/>
    </location>
</feature>
<feature type="transmembrane region" description="Helical" evidence="8">
    <location>
        <begin position="386"/>
        <end position="408"/>
    </location>
</feature>
<dbReference type="GO" id="GO:0015421">
    <property type="term" value="F:ABC-type oligopeptide transporter activity"/>
    <property type="evidence" value="ECO:0007669"/>
    <property type="project" value="TreeGrafter"/>
</dbReference>
<dbReference type="InterPro" id="IPR027417">
    <property type="entry name" value="P-loop_NTPase"/>
</dbReference>
<proteinExistence type="predicted"/>
<feature type="transmembrane region" description="Helical" evidence="8">
    <location>
        <begin position="414"/>
        <end position="435"/>
    </location>
</feature>
<evidence type="ECO:0000313" key="12">
    <source>
        <dbReference type="Proteomes" id="UP000824002"/>
    </source>
</evidence>
<organism evidence="11 12">
    <name type="scientific">Candidatus Merdivicinus excrementipullorum</name>
    <dbReference type="NCBI Taxonomy" id="2840867"/>
    <lineage>
        <taxon>Bacteria</taxon>
        <taxon>Bacillati</taxon>
        <taxon>Bacillota</taxon>
        <taxon>Clostridia</taxon>
        <taxon>Eubacteriales</taxon>
        <taxon>Oscillospiraceae</taxon>
        <taxon>Oscillospiraceae incertae sedis</taxon>
        <taxon>Candidatus Merdivicinus</taxon>
    </lineage>
</organism>
<dbReference type="InterPro" id="IPR017871">
    <property type="entry name" value="ABC_transporter-like_CS"/>
</dbReference>
<evidence type="ECO:0000313" key="11">
    <source>
        <dbReference type="EMBL" id="HIS76804.1"/>
    </source>
</evidence>
<dbReference type="Gene3D" id="1.20.1560.10">
    <property type="entry name" value="ABC transporter type 1, transmembrane domain"/>
    <property type="match status" value="1"/>
</dbReference>
<dbReference type="InterPro" id="IPR003439">
    <property type="entry name" value="ABC_transporter-like_ATP-bd"/>
</dbReference>
<dbReference type="InterPro" id="IPR011527">
    <property type="entry name" value="ABC1_TM_dom"/>
</dbReference>
<evidence type="ECO:0000259" key="9">
    <source>
        <dbReference type="PROSITE" id="PS50893"/>
    </source>
</evidence>
<dbReference type="GO" id="GO:0016887">
    <property type="term" value="F:ATP hydrolysis activity"/>
    <property type="evidence" value="ECO:0007669"/>
    <property type="project" value="InterPro"/>
</dbReference>
<comment type="subcellular location">
    <subcellularLocation>
        <location evidence="1">Cell membrane</location>
        <topology evidence="1">Multi-pass membrane protein</topology>
    </subcellularLocation>
</comment>